<comment type="caution">
    <text evidence="1">The sequence shown here is derived from an EMBL/GenBank/DDBJ whole genome shotgun (WGS) entry which is preliminary data.</text>
</comment>
<dbReference type="Proteomes" id="UP000070299">
    <property type="component" value="Unassembled WGS sequence"/>
</dbReference>
<keyword evidence="2" id="KW-1185">Reference proteome</keyword>
<protein>
    <recommendedName>
        <fullName evidence="3">STAS/SEC14 domain-containing protein</fullName>
    </recommendedName>
</protein>
<sequence>MSRFSVHGTVNLDITDSILVVEGRGPWNKESVIQGDKSVAPLLQKLLGKPWGVLVTLYGEPIYVPEAATILSKTIKSQKKLGRVATAVIVVESQSPEFAKTHLAQIYQNAGEPVRFFNEHEQAKWWLVQQISQQTKVHS</sequence>
<name>A0A136A447_9ALTE</name>
<proteinExistence type="predicted"/>
<dbReference type="AlphaFoldDB" id="A0A136A447"/>
<dbReference type="RefSeq" id="WP_068373573.1">
    <property type="nucleotide sequence ID" value="NZ_LSNE01000003.1"/>
</dbReference>
<dbReference type="OrthoDB" id="6335299at2"/>
<reference evidence="2" key="1">
    <citation type="submission" date="2016-02" db="EMBL/GenBank/DDBJ databases">
        <authorList>
            <person name="Schultz-Johansen M."/>
            <person name="Glaring M.A."/>
            <person name="Bech P.K."/>
            <person name="Stougaard P."/>
        </authorList>
    </citation>
    <scope>NUCLEOTIDE SEQUENCE [LARGE SCALE GENOMIC DNA]</scope>
    <source>
        <strain evidence="2">S66</strain>
    </source>
</reference>
<evidence type="ECO:0008006" key="3">
    <source>
        <dbReference type="Google" id="ProtNLM"/>
    </source>
</evidence>
<evidence type="ECO:0000313" key="1">
    <source>
        <dbReference type="EMBL" id="KXI29994.1"/>
    </source>
</evidence>
<dbReference type="EMBL" id="LSNE01000003">
    <property type="protein sequence ID" value="KXI29994.1"/>
    <property type="molecule type" value="Genomic_DNA"/>
</dbReference>
<gene>
    <name evidence="1" type="ORF">AX660_08265</name>
</gene>
<accession>A0A136A447</accession>
<organism evidence="1 2">
    <name type="scientific">Paraglaciecola hydrolytica</name>
    <dbReference type="NCBI Taxonomy" id="1799789"/>
    <lineage>
        <taxon>Bacteria</taxon>
        <taxon>Pseudomonadati</taxon>
        <taxon>Pseudomonadota</taxon>
        <taxon>Gammaproteobacteria</taxon>
        <taxon>Alteromonadales</taxon>
        <taxon>Alteromonadaceae</taxon>
        <taxon>Paraglaciecola</taxon>
    </lineage>
</organism>
<evidence type="ECO:0000313" key="2">
    <source>
        <dbReference type="Proteomes" id="UP000070299"/>
    </source>
</evidence>